<organism evidence="3 4">
    <name type="scientific">Acetobacter oryzoeni</name>
    <dbReference type="NCBI Taxonomy" id="2500548"/>
    <lineage>
        <taxon>Bacteria</taxon>
        <taxon>Pseudomonadati</taxon>
        <taxon>Pseudomonadota</taxon>
        <taxon>Alphaproteobacteria</taxon>
        <taxon>Acetobacterales</taxon>
        <taxon>Acetobacteraceae</taxon>
        <taxon>Acetobacter</taxon>
    </lineage>
</organism>
<sequence length="399" mass="43385">MISNITLSNHAFSRRHALKSLAGGIALSSIGTIGISRAVAANLPPHLHATVIASSPRYLCNAIAATQNGTVFLGAPRWEGMNDTPGVFRVSSNGTLQPFPGGTWNQWKQGADPANAFIMINGLHIFSDDTLWVVDQGIDPSTGSTVDGGQKLVQLDPKTGKVLQILRWGKDILPTGAAMNDLRIAGDLMFITDSGLGGIIIYNMRSGKTVRRLSEHPLLRATYSKPMIGRDGHVFRDKNGKRPLVHSDMLEITADRKWFYFSTPIGPLRRIPTSALLDDSQTDAQRAAQIETVIDMPTMMGTAIDTLNNFYFADAEQGQIIVLTPEKKKLVLFEDSRLVDGDALFITADRKMLVPIPQTERLPTNNAGVNALKPPFISLSFPLPETLQGHRLGDVVSGL</sequence>
<dbReference type="PANTHER" id="PTHR10009">
    <property type="entry name" value="PROTEIN YELLOW-RELATED"/>
    <property type="match status" value="1"/>
</dbReference>
<protein>
    <submittedName>
        <fullName evidence="3">Bleomycin resistance protein</fullName>
    </submittedName>
</protein>
<dbReference type="InterPro" id="IPR011042">
    <property type="entry name" value="6-blade_b-propeller_TolB-like"/>
</dbReference>
<dbReference type="Pfam" id="PF03022">
    <property type="entry name" value="MRJP"/>
    <property type="match status" value="1"/>
</dbReference>
<dbReference type="Proteomes" id="UP000287027">
    <property type="component" value="Chromosome"/>
</dbReference>
<dbReference type="PANTHER" id="PTHR10009:SF18">
    <property type="entry name" value="PROTEIN YELLOW-LIKE PROTEIN"/>
    <property type="match status" value="1"/>
</dbReference>
<name>A0A5B9GI07_9PROT</name>
<proteinExistence type="predicted"/>
<evidence type="ECO:0000313" key="3">
    <source>
        <dbReference type="EMBL" id="QEE85377.1"/>
    </source>
</evidence>
<accession>A0A5B9GI07</accession>
<dbReference type="EMBL" id="CP042808">
    <property type="protein sequence ID" value="QEE85377.1"/>
    <property type="molecule type" value="Genomic_DNA"/>
</dbReference>
<keyword evidence="2" id="KW-0964">Secreted</keyword>
<dbReference type="AlphaFoldDB" id="A0A5B9GI07"/>
<evidence type="ECO:0000313" key="4">
    <source>
        <dbReference type="Proteomes" id="UP000287027"/>
    </source>
</evidence>
<dbReference type="Gene3D" id="2.120.10.30">
    <property type="entry name" value="TolB, C-terminal domain"/>
    <property type="match status" value="1"/>
</dbReference>
<dbReference type="GO" id="GO:0005576">
    <property type="term" value="C:extracellular region"/>
    <property type="evidence" value="ECO:0007669"/>
    <property type="project" value="UniProtKB-SubCell"/>
</dbReference>
<gene>
    <name evidence="3" type="ORF">EOV40_006335</name>
</gene>
<evidence type="ECO:0000256" key="1">
    <source>
        <dbReference type="ARBA" id="ARBA00004613"/>
    </source>
</evidence>
<comment type="subcellular location">
    <subcellularLocation>
        <location evidence="1">Secreted</location>
    </subcellularLocation>
</comment>
<dbReference type="SUPFAM" id="SSF63829">
    <property type="entry name" value="Calcium-dependent phosphotriesterase"/>
    <property type="match status" value="1"/>
</dbReference>
<dbReference type="KEGG" id="aoy:EOV40_006335"/>
<dbReference type="InterPro" id="IPR006311">
    <property type="entry name" value="TAT_signal"/>
</dbReference>
<dbReference type="PROSITE" id="PS51318">
    <property type="entry name" value="TAT"/>
    <property type="match status" value="1"/>
</dbReference>
<reference evidence="3 4" key="1">
    <citation type="submission" date="2019-08" db="EMBL/GenBank/DDBJ databases">
        <title>Acetobacter oryzioeni sp. nov., isolated from Korean rice wine vinegar.</title>
        <authorList>
            <person name="Baek J.H."/>
            <person name="Kim K.H."/>
            <person name="Jeon C.O."/>
            <person name="Han D.M."/>
        </authorList>
    </citation>
    <scope>NUCLEOTIDE SEQUENCE [LARGE SCALE GENOMIC DNA]</scope>
    <source>
        <strain evidence="3 4">B6</strain>
    </source>
</reference>
<keyword evidence="4" id="KW-1185">Reference proteome</keyword>
<dbReference type="InterPro" id="IPR017996">
    <property type="entry name" value="MRJP/yellow-related"/>
</dbReference>
<dbReference type="RefSeq" id="WP_128105372.1">
    <property type="nucleotide sequence ID" value="NZ_CP042808.1"/>
</dbReference>
<evidence type="ECO:0000256" key="2">
    <source>
        <dbReference type="ARBA" id="ARBA00022525"/>
    </source>
</evidence>